<accession>R7Z914</accession>
<dbReference type="RefSeq" id="WP_010861126.1">
    <property type="nucleotide sequence ID" value="NZ_KB933407.1"/>
</dbReference>
<dbReference type="SUPFAM" id="SSF56349">
    <property type="entry name" value="DNA breaking-rejoining enzymes"/>
    <property type="match status" value="1"/>
</dbReference>
<organism evidence="1 2">
    <name type="scientific">Lysinibacillus sphaericus OT4b.31</name>
    <dbReference type="NCBI Taxonomy" id="1285586"/>
    <lineage>
        <taxon>Bacteria</taxon>
        <taxon>Bacillati</taxon>
        <taxon>Bacillota</taxon>
        <taxon>Bacilli</taxon>
        <taxon>Bacillales</taxon>
        <taxon>Bacillaceae</taxon>
        <taxon>Lysinibacillus</taxon>
    </lineage>
</organism>
<protein>
    <recommendedName>
        <fullName evidence="3">Integrase</fullName>
    </recommendedName>
</protein>
<evidence type="ECO:0000313" key="1">
    <source>
        <dbReference type="EMBL" id="EON70588.1"/>
    </source>
</evidence>
<proteinExistence type="predicted"/>
<dbReference type="EMBL" id="AQPX01000032">
    <property type="protein sequence ID" value="EON70588.1"/>
    <property type="molecule type" value="Genomic_DNA"/>
</dbReference>
<dbReference type="AlphaFoldDB" id="R7Z914"/>
<dbReference type="PATRIC" id="fig|1285586.5.peg.4404"/>
<dbReference type="InterPro" id="IPR011010">
    <property type="entry name" value="DNA_brk_join_enz"/>
</dbReference>
<name>R7Z914_LYSSH</name>
<evidence type="ECO:0008006" key="3">
    <source>
        <dbReference type="Google" id="ProtNLM"/>
    </source>
</evidence>
<sequence length="62" mass="6991">MDGIKSPRLDPKKKDLEFYSEEQLKHLFKVLEGVYPKHKVQINLAAIVGLRLAEVAGLLGVF</sequence>
<comment type="caution">
    <text evidence="1">The sequence shown here is derived from an EMBL/GenBank/DDBJ whole genome shotgun (WGS) entry which is preliminary data.</text>
</comment>
<dbReference type="HOGENOM" id="CLU_2898889_0_0_9"/>
<dbReference type="GO" id="GO:0003677">
    <property type="term" value="F:DNA binding"/>
    <property type="evidence" value="ECO:0007669"/>
    <property type="project" value="InterPro"/>
</dbReference>
<dbReference type="Proteomes" id="UP000013911">
    <property type="component" value="Unassembled WGS sequence"/>
</dbReference>
<reference evidence="1 2" key="1">
    <citation type="submission" date="2013-04" db="EMBL/GenBank/DDBJ databases">
        <title>Draft genome of the heavy metal tolerant bacterium Lysinibacillus sphaericus strain OT4b.31.</title>
        <authorList>
            <person name="Pena-Montenegro T.D."/>
            <person name="Dussan J."/>
        </authorList>
    </citation>
    <scope>NUCLEOTIDE SEQUENCE [LARGE SCALE GENOMIC DNA]</scope>
    <source>
        <strain evidence="1 2">OT4b.31</strain>
    </source>
</reference>
<gene>
    <name evidence="1" type="ORF">H131_21137</name>
</gene>
<evidence type="ECO:0000313" key="2">
    <source>
        <dbReference type="Proteomes" id="UP000013911"/>
    </source>
</evidence>
<dbReference type="OrthoDB" id="9803188at2"/>